<feature type="domain" description="Serine dehydratase-like alpha subunit" evidence="12">
    <location>
        <begin position="191"/>
        <end position="460"/>
    </location>
</feature>
<keyword evidence="9 11" id="KW-0456">Lyase</keyword>
<sequence length="466" mass="49827">MLPVNPITTSIFDLFKIGPGPSSSHTIGPMKAAFDFRERLATLPDDLQHRADAVQVHLYGSLSATGKGHGTDRAVVAGLLGWQPETTDPAALLNLLRDPTVSYALPVGPYTVQLRPEHIRFERVRYESPYHNTMVLRLTQQGETLYSEEYYSIGGGFIIRKGEPTVDPASVSVPYPYGTMTELKGQLTKHAITLDALLMANEMALTGRTRSDVNHRIDQLLDYMHKAVRRGLRHSGTLPGSIKLSRKAPQLYQQAKGMGQLGPALRSDSFLIFLNAYCLAASEENAAGGIVVTAPTSGASGVIPGLTYLAKHQFHYDKATLRSGMLAAAVIGFLVKHNASISGAEMGCMGEIGTASAMGAAFLTRCAQPTGSISAIEASAEIAIEHHLGMTCDPIGGYVQIPCIERNAMGAVKAYNAFLLATAGSASKQKISLDAVIKVMKATGRDMSTKYKETSEAGLALSATEC</sequence>
<dbReference type="InterPro" id="IPR051318">
    <property type="entry name" value="Fe-S_L-Ser"/>
</dbReference>
<dbReference type="Proteomes" id="UP000238375">
    <property type="component" value="Unassembled WGS sequence"/>
</dbReference>
<comment type="pathway">
    <text evidence="2">Carbohydrate biosynthesis; gluconeogenesis.</text>
</comment>
<keyword evidence="4 11" id="KW-0312">Gluconeogenesis</keyword>
<keyword evidence="6 11" id="KW-0479">Metal-binding</keyword>
<evidence type="ECO:0000256" key="10">
    <source>
        <dbReference type="ARBA" id="ARBA00049406"/>
    </source>
</evidence>
<keyword evidence="5 11" id="KW-0004">4Fe-4S</keyword>
<dbReference type="Gene3D" id="3.30.1330.90">
    <property type="entry name" value="D-3-phosphoglycerate dehydrogenase, domain 3"/>
    <property type="match status" value="1"/>
</dbReference>
<comment type="caution">
    <text evidence="14">The sequence shown here is derived from an EMBL/GenBank/DDBJ whole genome shotgun (WGS) entry which is preliminary data.</text>
</comment>
<dbReference type="InterPro" id="IPR029009">
    <property type="entry name" value="ASB_dom_sf"/>
</dbReference>
<dbReference type="PANTHER" id="PTHR30182">
    <property type="entry name" value="L-SERINE DEHYDRATASE"/>
    <property type="match status" value="1"/>
</dbReference>
<dbReference type="PANTHER" id="PTHR30182:SF1">
    <property type="entry name" value="L-SERINE DEHYDRATASE 1"/>
    <property type="match status" value="1"/>
</dbReference>
<name>A0A2T0T325_9BACT</name>
<dbReference type="OrthoDB" id="9805537at2"/>
<dbReference type="EC" id="4.3.1.17" evidence="11"/>
<evidence type="ECO:0000256" key="4">
    <source>
        <dbReference type="ARBA" id="ARBA00022432"/>
    </source>
</evidence>
<dbReference type="GO" id="GO:0046872">
    <property type="term" value="F:metal ion binding"/>
    <property type="evidence" value="ECO:0007669"/>
    <property type="project" value="UniProtKB-KW"/>
</dbReference>
<organism evidence="14 15">
    <name type="scientific">Spirosoma oryzae</name>
    <dbReference type="NCBI Taxonomy" id="1469603"/>
    <lineage>
        <taxon>Bacteria</taxon>
        <taxon>Pseudomonadati</taxon>
        <taxon>Bacteroidota</taxon>
        <taxon>Cytophagia</taxon>
        <taxon>Cytophagales</taxon>
        <taxon>Cytophagaceae</taxon>
        <taxon>Spirosoma</taxon>
    </lineage>
</organism>
<evidence type="ECO:0000256" key="3">
    <source>
        <dbReference type="ARBA" id="ARBA00008636"/>
    </source>
</evidence>
<evidence type="ECO:0000256" key="6">
    <source>
        <dbReference type="ARBA" id="ARBA00022723"/>
    </source>
</evidence>
<keyword evidence="8 11" id="KW-0411">Iron-sulfur</keyword>
<feature type="domain" description="Serine dehydratase beta chain" evidence="13">
    <location>
        <begin position="10"/>
        <end position="162"/>
    </location>
</feature>
<dbReference type="AlphaFoldDB" id="A0A2T0T325"/>
<evidence type="ECO:0000256" key="5">
    <source>
        <dbReference type="ARBA" id="ARBA00022485"/>
    </source>
</evidence>
<evidence type="ECO:0000313" key="15">
    <source>
        <dbReference type="Proteomes" id="UP000238375"/>
    </source>
</evidence>
<reference evidence="14 15" key="1">
    <citation type="submission" date="2018-03" db="EMBL/GenBank/DDBJ databases">
        <title>Genomic Encyclopedia of Archaeal and Bacterial Type Strains, Phase II (KMG-II): from individual species to whole genera.</title>
        <authorList>
            <person name="Goeker M."/>
        </authorList>
    </citation>
    <scope>NUCLEOTIDE SEQUENCE [LARGE SCALE GENOMIC DNA]</scope>
    <source>
        <strain evidence="14 15">DSM 28354</strain>
    </source>
</reference>
<dbReference type="Pfam" id="PF03313">
    <property type="entry name" value="SDH_alpha"/>
    <property type="match status" value="1"/>
</dbReference>
<dbReference type="GO" id="GO:0051539">
    <property type="term" value="F:4 iron, 4 sulfur cluster binding"/>
    <property type="evidence" value="ECO:0007669"/>
    <property type="project" value="UniProtKB-UniRule"/>
</dbReference>
<evidence type="ECO:0000256" key="2">
    <source>
        <dbReference type="ARBA" id="ARBA00004742"/>
    </source>
</evidence>
<evidence type="ECO:0000259" key="12">
    <source>
        <dbReference type="Pfam" id="PF03313"/>
    </source>
</evidence>
<evidence type="ECO:0000256" key="1">
    <source>
        <dbReference type="ARBA" id="ARBA00001966"/>
    </source>
</evidence>
<keyword evidence="15" id="KW-1185">Reference proteome</keyword>
<keyword evidence="7 11" id="KW-0408">Iron</keyword>
<dbReference type="NCBIfam" id="TIGR00720">
    <property type="entry name" value="sda_mono"/>
    <property type="match status" value="1"/>
</dbReference>
<gene>
    <name evidence="14" type="ORF">CLV58_107151</name>
</gene>
<dbReference type="GO" id="GO:0003941">
    <property type="term" value="F:L-serine ammonia-lyase activity"/>
    <property type="evidence" value="ECO:0007669"/>
    <property type="project" value="UniProtKB-UniRule"/>
</dbReference>
<accession>A0A2T0T325</accession>
<evidence type="ECO:0000256" key="7">
    <source>
        <dbReference type="ARBA" id="ARBA00023004"/>
    </source>
</evidence>
<evidence type="ECO:0000256" key="8">
    <source>
        <dbReference type="ARBA" id="ARBA00023014"/>
    </source>
</evidence>
<dbReference type="InterPro" id="IPR005130">
    <property type="entry name" value="Ser_deHydtase-like_asu"/>
</dbReference>
<comment type="catalytic activity">
    <reaction evidence="10 11">
        <text>L-serine = pyruvate + NH4(+)</text>
        <dbReference type="Rhea" id="RHEA:19169"/>
        <dbReference type="ChEBI" id="CHEBI:15361"/>
        <dbReference type="ChEBI" id="CHEBI:28938"/>
        <dbReference type="ChEBI" id="CHEBI:33384"/>
        <dbReference type="EC" id="4.3.1.17"/>
    </reaction>
</comment>
<dbReference type="InterPro" id="IPR004644">
    <property type="entry name" value="Fe-S_L-Ser_mono"/>
</dbReference>
<dbReference type="InterPro" id="IPR005131">
    <property type="entry name" value="Ser_deHydtase_bsu"/>
</dbReference>
<comment type="cofactor">
    <cofactor evidence="1 11">
        <name>[4Fe-4S] cluster</name>
        <dbReference type="ChEBI" id="CHEBI:49883"/>
    </cofactor>
</comment>
<evidence type="ECO:0000256" key="11">
    <source>
        <dbReference type="RuleBase" id="RU366059"/>
    </source>
</evidence>
<proteinExistence type="inferred from homology"/>
<dbReference type="EMBL" id="PVTE01000007">
    <property type="protein sequence ID" value="PRY40057.1"/>
    <property type="molecule type" value="Genomic_DNA"/>
</dbReference>
<evidence type="ECO:0000259" key="13">
    <source>
        <dbReference type="Pfam" id="PF03315"/>
    </source>
</evidence>
<dbReference type="SUPFAM" id="SSF143548">
    <property type="entry name" value="Serine metabolism enzymes domain"/>
    <property type="match status" value="1"/>
</dbReference>
<comment type="similarity">
    <text evidence="3 11">Belongs to the iron-sulfur dependent L-serine dehydratase family.</text>
</comment>
<dbReference type="Pfam" id="PF03315">
    <property type="entry name" value="SDH_beta"/>
    <property type="match status" value="1"/>
</dbReference>
<dbReference type="RefSeq" id="WP_106137795.1">
    <property type="nucleotide sequence ID" value="NZ_PVTE01000007.1"/>
</dbReference>
<evidence type="ECO:0000313" key="14">
    <source>
        <dbReference type="EMBL" id="PRY40057.1"/>
    </source>
</evidence>
<protein>
    <recommendedName>
        <fullName evidence="11">L-serine dehydratase</fullName>
        <ecNumber evidence="11">4.3.1.17</ecNumber>
    </recommendedName>
</protein>
<dbReference type="GO" id="GO:0006094">
    <property type="term" value="P:gluconeogenesis"/>
    <property type="evidence" value="ECO:0007669"/>
    <property type="project" value="UniProtKB-KW"/>
</dbReference>
<evidence type="ECO:0000256" key="9">
    <source>
        <dbReference type="ARBA" id="ARBA00023239"/>
    </source>
</evidence>